<evidence type="ECO:0000256" key="7">
    <source>
        <dbReference type="PROSITE-ProRule" id="PRU01091"/>
    </source>
</evidence>
<feature type="domain" description="Response regulatory" evidence="8">
    <location>
        <begin position="2"/>
        <end position="116"/>
    </location>
</feature>
<dbReference type="GO" id="GO:0000976">
    <property type="term" value="F:transcription cis-regulatory region binding"/>
    <property type="evidence" value="ECO:0007669"/>
    <property type="project" value="TreeGrafter"/>
</dbReference>
<dbReference type="GO" id="GO:0006355">
    <property type="term" value="P:regulation of DNA-templated transcription"/>
    <property type="evidence" value="ECO:0007669"/>
    <property type="project" value="InterPro"/>
</dbReference>
<evidence type="ECO:0000256" key="3">
    <source>
        <dbReference type="ARBA" id="ARBA00023015"/>
    </source>
</evidence>
<gene>
    <name evidence="10" type="ORF">EOE18_17885</name>
</gene>
<dbReference type="SMART" id="SM00862">
    <property type="entry name" value="Trans_reg_C"/>
    <property type="match status" value="1"/>
</dbReference>
<evidence type="ECO:0000259" key="9">
    <source>
        <dbReference type="PROSITE" id="PS51755"/>
    </source>
</evidence>
<proteinExistence type="predicted"/>
<comment type="caution">
    <text evidence="10">The sequence shown here is derived from an EMBL/GenBank/DDBJ whole genome shotgun (WGS) entry which is preliminary data.</text>
</comment>
<name>A0A437MX00_9SPHN</name>
<evidence type="ECO:0000259" key="8">
    <source>
        <dbReference type="PROSITE" id="PS50110"/>
    </source>
</evidence>
<dbReference type="Gene3D" id="3.40.50.2300">
    <property type="match status" value="1"/>
</dbReference>
<dbReference type="Pfam" id="PF00072">
    <property type="entry name" value="Response_reg"/>
    <property type="match status" value="1"/>
</dbReference>
<dbReference type="PANTHER" id="PTHR48111">
    <property type="entry name" value="REGULATOR OF RPOS"/>
    <property type="match status" value="1"/>
</dbReference>
<dbReference type="GO" id="GO:0005829">
    <property type="term" value="C:cytosol"/>
    <property type="evidence" value="ECO:0007669"/>
    <property type="project" value="TreeGrafter"/>
</dbReference>
<keyword evidence="3" id="KW-0805">Transcription regulation</keyword>
<dbReference type="SUPFAM" id="SSF46894">
    <property type="entry name" value="C-terminal effector domain of the bipartite response regulators"/>
    <property type="match status" value="1"/>
</dbReference>
<evidence type="ECO:0000313" key="11">
    <source>
        <dbReference type="Proteomes" id="UP000282837"/>
    </source>
</evidence>
<evidence type="ECO:0000256" key="2">
    <source>
        <dbReference type="ARBA" id="ARBA00023012"/>
    </source>
</evidence>
<feature type="DNA-binding region" description="OmpR/PhoB-type" evidence="7">
    <location>
        <begin position="124"/>
        <end position="218"/>
    </location>
</feature>
<dbReference type="PROSITE" id="PS51755">
    <property type="entry name" value="OMPR_PHOB"/>
    <property type="match status" value="1"/>
</dbReference>
<dbReference type="SMART" id="SM00448">
    <property type="entry name" value="REC"/>
    <property type="match status" value="1"/>
</dbReference>
<dbReference type="Gene3D" id="1.10.10.10">
    <property type="entry name" value="Winged helix-like DNA-binding domain superfamily/Winged helix DNA-binding domain"/>
    <property type="match status" value="1"/>
</dbReference>
<dbReference type="InterPro" id="IPR016032">
    <property type="entry name" value="Sig_transdc_resp-reg_C-effctor"/>
</dbReference>
<dbReference type="OrthoDB" id="9802426at2"/>
<dbReference type="PROSITE" id="PS50110">
    <property type="entry name" value="RESPONSE_REGULATORY"/>
    <property type="match status" value="1"/>
</dbReference>
<dbReference type="RefSeq" id="WP_127712060.1">
    <property type="nucleotide sequence ID" value="NZ_SACO01000027.1"/>
</dbReference>
<keyword evidence="4 7" id="KW-0238">DNA-binding</keyword>
<feature type="domain" description="OmpR/PhoB-type" evidence="9">
    <location>
        <begin position="124"/>
        <end position="218"/>
    </location>
</feature>
<evidence type="ECO:0000256" key="4">
    <source>
        <dbReference type="ARBA" id="ARBA00023125"/>
    </source>
</evidence>
<protein>
    <submittedName>
        <fullName evidence="10">Response regulator transcription factor</fullName>
    </submittedName>
</protein>
<dbReference type="CDD" id="cd00383">
    <property type="entry name" value="trans_reg_C"/>
    <property type="match status" value="1"/>
</dbReference>
<dbReference type="Gene3D" id="6.10.250.690">
    <property type="match status" value="1"/>
</dbReference>
<dbReference type="InterPro" id="IPR001789">
    <property type="entry name" value="Sig_transdc_resp-reg_receiver"/>
</dbReference>
<accession>A0A437MX00</accession>
<dbReference type="InterPro" id="IPR039420">
    <property type="entry name" value="WalR-like"/>
</dbReference>
<organism evidence="10 11">
    <name type="scientific">Novosphingobium umbonatum</name>
    <dbReference type="NCBI Taxonomy" id="1908524"/>
    <lineage>
        <taxon>Bacteria</taxon>
        <taxon>Pseudomonadati</taxon>
        <taxon>Pseudomonadota</taxon>
        <taxon>Alphaproteobacteria</taxon>
        <taxon>Sphingomonadales</taxon>
        <taxon>Sphingomonadaceae</taxon>
        <taxon>Novosphingobium</taxon>
    </lineage>
</organism>
<evidence type="ECO:0000256" key="5">
    <source>
        <dbReference type="ARBA" id="ARBA00023163"/>
    </source>
</evidence>
<dbReference type="FunFam" id="3.40.50.2300:FF:000002">
    <property type="entry name" value="DNA-binding response regulator PhoP"/>
    <property type="match status" value="1"/>
</dbReference>
<dbReference type="InterPro" id="IPR036388">
    <property type="entry name" value="WH-like_DNA-bd_sf"/>
</dbReference>
<evidence type="ECO:0000256" key="1">
    <source>
        <dbReference type="ARBA" id="ARBA00022553"/>
    </source>
</evidence>
<dbReference type="GO" id="GO:0032993">
    <property type="term" value="C:protein-DNA complex"/>
    <property type="evidence" value="ECO:0007669"/>
    <property type="project" value="TreeGrafter"/>
</dbReference>
<reference evidence="10 11" key="1">
    <citation type="submission" date="2019-01" db="EMBL/GenBank/DDBJ databases">
        <authorList>
            <person name="Chen W.-M."/>
        </authorList>
    </citation>
    <scope>NUCLEOTIDE SEQUENCE [LARGE SCALE GENOMIC DNA]</scope>
    <source>
        <strain evidence="10 11">FSY-9</strain>
    </source>
</reference>
<evidence type="ECO:0000256" key="6">
    <source>
        <dbReference type="PROSITE-ProRule" id="PRU00169"/>
    </source>
</evidence>
<dbReference type="InterPro" id="IPR011006">
    <property type="entry name" value="CheY-like_superfamily"/>
</dbReference>
<keyword evidence="5" id="KW-0804">Transcription</keyword>
<keyword evidence="1 6" id="KW-0597">Phosphoprotein</keyword>
<dbReference type="GO" id="GO:0000156">
    <property type="term" value="F:phosphorelay response regulator activity"/>
    <property type="evidence" value="ECO:0007669"/>
    <property type="project" value="TreeGrafter"/>
</dbReference>
<sequence>MKILLVEDDVDLAERIVRSLHREAFAVDVAHNGEDALFLGTTGHYECVVIDIGLPMIDGISVLQNWRAQGKDVPVLILTARYGWADKSAGFAAGADDYLTKPFLAQELVVRLRALIRRARGQTAGLVRCGELAYDPASGGFTMRQEALRLTAFEARILTTLIQFPEAVVERQKLLESLYEFEAEVPNNSFEVLIGRLRRKIGHHMIETVRGQGYRLTAAAS</sequence>
<dbReference type="InterPro" id="IPR001867">
    <property type="entry name" value="OmpR/PhoB-type_DNA-bd"/>
</dbReference>
<dbReference type="AlphaFoldDB" id="A0A437MX00"/>
<dbReference type="EMBL" id="SACO01000027">
    <property type="protein sequence ID" value="RVU02183.1"/>
    <property type="molecule type" value="Genomic_DNA"/>
</dbReference>
<keyword evidence="2" id="KW-0902">Two-component regulatory system</keyword>
<evidence type="ECO:0000313" key="10">
    <source>
        <dbReference type="EMBL" id="RVU02183.1"/>
    </source>
</evidence>
<dbReference type="Proteomes" id="UP000282837">
    <property type="component" value="Unassembled WGS sequence"/>
</dbReference>
<feature type="modified residue" description="4-aspartylphosphate" evidence="6">
    <location>
        <position position="51"/>
    </location>
</feature>
<dbReference type="PANTHER" id="PTHR48111:SF37">
    <property type="entry name" value="RESPONSE REGULATOR PROTEIN CARR"/>
    <property type="match status" value="1"/>
</dbReference>
<dbReference type="SUPFAM" id="SSF52172">
    <property type="entry name" value="CheY-like"/>
    <property type="match status" value="1"/>
</dbReference>
<dbReference type="Pfam" id="PF00486">
    <property type="entry name" value="Trans_reg_C"/>
    <property type="match status" value="1"/>
</dbReference>
<keyword evidence="11" id="KW-1185">Reference proteome</keyword>